<dbReference type="STRING" id="1806994.A0A507CAY5"/>
<dbReference type="GeneID" id="42003683"/>
<evidence type="ECO:0000313" key="5">
    <source>
        <dbReference type="Proteomes" id="UP000319731"/>
    </source>
</evidence>
<comment type="similarity">
    <text evidence="1">Belongs to the short-chain dehydrogenases/reductases (SDR) family.</text>
</comment>
<dbReference type="OrthoDB" id="153074at2759"/>
<dbReference type="SUPFAM" id="SSF51735">
    <property type="entry name" value="NAD(P)-binding Rossmann-fold domains"/>
    <property type="match status" value="1"/>
</dbReference>
<organism evidence="4 5">
    <name type="scientific">Synchytrium microbalum</name>
    <dbReference type="NCBI Taxonomy" id="1806994"/>
    <lineage>
        <taxon>Eukaryota</taxon>
        <taxon>Fungi</taxon>
        <taxon>Fungi incertae sedis</taxon>
        <taxon>Chytridiomycota</taxon>
        <taxon>Chytridiomycota incertae sedis</taxon>
        <taxon>Chytridiomycetes</taxon>
        <taxon>Synchytriales</taxon>
        <taxon>Synchytriaceae</taxon>
        <taxon>Synchytrium</taxon>
    </lineage>
</organism>
<dbReference type="Proteomes" id="UP000319731">
    <property type="component" value="Unassembled WGS sequence"/>
</dbReference>
<reference evidence="4 5" key="1">
    <citation type="journal article" date="2019" name="Sci. Rep.">
        <title>Comparative genomics of chytrid fungi reveal insights into the obligate biotrophic and pathogenic lifestyle of Synchytrium endobioticum.</title>
        <authorList>
            <person name="van de Vossenberg B.T.L.H."/>
            <person name="Warris S."/>
            <person name="Nguyen H.D.T."/>
            <person name="van Gent-Pelzer M.P.E."/>
            <person name="Joly D.L."/>
            <person name="van de Geest H.C."/>
            <person name="Bonants P.J.M."/>
            <person name="Smith D.S."/>
            <person name="Levesque C.A."/>
            <person name="van der Lee T.A.J."/>
        </authorList>
    </citation>
    <scope>NUCLEOTIDE SEQUENCE [LARGE SCALE GENOMIC DNA]</scope>
    <source>
        <strain evidence="4 5">JEL517</strain>
    </source>
</reference>
<evidence type="ECO:0000313" key="4">
    <source>
        <dbReference type="EMBL" id="TPX35114.1"/>
    </source>
</evidence>
<evidence type="ECO:0000256" key="3">
    <source>
        <dbReference type="ARBA" id="ARBA00023002"/>
    </source>
</evidence>
<dbReference type="InterPro" id="IPR002347">
    <property type="entry name" value="SDR_fam"/>
</dbReference>
<sequence>MSSPVIIVTGASRGIGLATVRSALSLGCRVVGAGRSKITSLDAWKDLLQKYPTEASYIEGDLCERSVAQEIVKQTVSKYGKIDGVVLNAGVVEPFAKVKNTDIEEAKRCFDINFFSVWTLIQETLPEMRKSHGKYIIVSSGAAAHAIDAWSAYCSSKAAVNMLGFCLTNEEKDVICVSIRPGVVDTDMQKTIREQGSVAMDGPVHAMFTGLYESGKLVKAEDAGYQLAKLVMECPADLNGQFLDYMDEKLAAFRK</sequence>
<keyword evidence="5" id="KW-1185">Reference proteome</keyword>
<dbReference type="PRINTS" id="PR00081">
    <property type="entry name" value="GDHRDH"/>
</dbReference>
<dbReference type="PANTHER" id="PTHR43008:SF8">
    <property type="entry name" value="BENZIL REDUCTASE ((S)-BENZOIN FORMING) IRC24"/>
    <property type="match status" value="1"/>
</dbReference>
<keyword evidence="3" id="KW-0560">Oxidoreductase</keyword>
<accession>A0A507CAY5</accession>
<dbReference type="PANTHER" id="PTHR43008">
    <property type="entry name" value="BENZIL REDUCTASE"/>
    <property type="match status" value="1"/>
</dbReference>
<gene>
    <name evidence="4" type="ORF">SmJEL517_g02458</name>
</gene>
<protein>
    <recommendedName>
        <fullName evidence="6">Sepiapterin reductase</fullName>
    </recommendedName>
</protein>
<dbReference type="Gene3D" id="3.40.50.720">
    <property type="entry name" value="NAD(P)-binding Rossmann-like Domain"/>
    <property type="match status" value="1"/>
</dbReference>
<dbReference type="InterPro" id="IPR036291">
    <property type="entry name" value="NAD(P)-bd_dom_sf"/>
</dbReference>
<dbReference type="Pfam" id="PF00106">
    <property type="entry name" value="adh_short"/>
    <property type="match status" value="1"/>
</dbReference>
<dbReference type="FunFam" id="3.40.50.720:FF:000281">
    <property type="entry name" value="Uncharacterized oxidoreductase YIR035C"/>
    <property type="match status" value="1"/>
</dbReference>
<comment type="caution">
    <text evidence="4">The sequence shown here is derived from an EMBL/GenBank/DDBJ whole genome shotgun (WGS) entry which is preliminary data.</text>
</comment>
<name>A0A507CAY5_9FUNG</name>
<keyword evidence="2" id="KW-0521">NADP</keyword>
<evidence type="ECO:0000256" key="2">
    <source>
        <dbReference type="ARBA" id="ARBA00022857"/>
    </source>
</evidence>
<dbReference type="AlphaFoldDB" id="A0A507CAY5"/>
<dbReference type="EMBL" id="QEAO01000010">
    <property type="protein sequence ID" value="TPX35114.1"/>
    <property type="molecule type" value="Genomic_DNA"/>
</dbReference>
<dbReference type="GO" id="GO:0050664">
    <property type="term" value="F:oxidoreductase activity, acting on NAD(P)H, oxygen as acceptor"/>
    <property type="evidence" value="ECO:0007669"/>
    <property type="project" value="TreeGrafter"/>
</dbReference>
<dbReference type="RefSeq" id="XP_031025699.1">
    <property type="nucleotide sequence ID" value="XM_031168386.1"/>
</dbReference>
<proteinExistence type="inferred from homology"/>
<evidence type="ECO:0008006" key="6">
    <source>
        <dbReference type="Google" id="ProtNLM"/>
    </source>
</evidence>
<evidence type="ECO:0000256" key="1">
    <source>
        <dbReference type="ARBA" id="ARBA00006484"/>
    </source>
</evidence>